<dbReference type="GO" id="GO:0003700">
    <property type="term" value="F:DNA-binding transcription factor activity"/>
    <property type="evidence" value="ECO:0007669"/>
    <property type="project" value="InterPro"/>
</dbReference>
<dbReference type="Proteomes" id="UP000574276">
    <property type="component" value="Unassembled WGS sequence"/>
</dbReference>
<dbReference type="SUPFAM" id="SSF46955">
    <property type="entry name" value="Putative DNA-binding domain"/>
    <property type="match status" value="1"/>
</dbReference>
<dbReference type="AlphaFoldDB" id="A0A839K2I7"/>
<dbReference type="InterPro" id="IPR047057">
    <property type="entry name" value="MerR_fam"/>
</dbReference>
<gene>
    <name evidence="5" type="ORF">H0486_13205</name>
</gene>
<dbReference type="Gene3D" id="1.10.1660.10">
    <property type="match status" value="1"/>
</dbReference>
<dbReference type="CDD" id="cd00592">
    <property type="entry name" value="HTH_MerR-like"/>
    <property type="match status" value="1"/>
</dbReference>
<dbReference type="PANTHER" id="PTHR30204:SF94">
    <property type="entry name" value="HEAVY METAL-DEPENDENT TRANSCRIPTIONAL REGULATOR HI_0293-RELATED"/>
    <property type="match status" value="1"/>
</dbReference>
<dbReference type="PANTHER" id="PTHR30204">
    <property type="entry name" value="REDOX-CYCLING DRUG-SENSING TRANSCRIPTIONAL ACTIVATOR SOXR"/>
    <property type="match status" value="1"/>
</dbReference>
<dbReference type="PROSITE" id="PS50937">
    <property type="entry name" value="HTH_MERR_2"/>
    <property type="match status" value="1"/>
</dbReference>
<feature type="domain" description="HTH merR-type" evidence="4">
    <location>
        <begin position="4"/>
        <end position="73"/>
    </location>
</feature>
<evidence type="ECO:0000313" key="6">
    <source>
        <dbReference type="Proteomes" id="UP000574276"/>
    </source>
</evidence>
<dbReference type="InterPro" id="IPR000551">
    <property type="entry name" value="MerR-type_HTH_dom"/>
</dbReference>
<evidence type="ECO:0000256" key="1">
    <source>
        <dbReference type="ARBA" id="ARBA00023015"/>
    </source>
</evidence>
<dbReference type="EMBL" id="JACEGA010000001">
    <property type="protein sequence ID" value="MBB2183830.1"/>
    <property type="molecule type" value="Genomic_DNA"/>
</dbReference>
<organism evidence="5 6">
    <name type="scientific">Variimorphobacter saccharofermentans</name>
    <dbReference type="NCBI Taxonomy" id="2755051"/>
    <lineage>
        <taxon>Bacteria</taxon>
        <taxon>Bacillati</taxon>
        <taxon>Bacillota</taxon>
        <taxon>Clostridia</taxon>
        <taxon>Lachnospirales</taxon>
        <taxon>Lachnospiraceae</taxon>
        <taxon>Variimorphobacter</taxon>
    </lineage>
</organism>
<dbReference type="InterPro" id="IPR009061">
    <property type="entry name" value="DNA-bd_dom_put_sf"/>
</dbReference>
<keyword evidence="6" id="KW-1185">Reference proteome</keyword>
<protein>
    <submittedName>
        <fullName evidence="5">MerR family transcriptional regulator</fullName>
    </submittedName>
</protein>
<keyword evidence="2" id="KW-0238">DNA-binding</keyword>
<dbReference type="Pfam" id="PF00376">
    <property type="entry name" value="MerR"/>
    <property type="match status" value="1"/>
</dbReference>
<accession>A0A839K2I7</accession>
<dbReference type="RefSeq" id="WP_228353453.1">
    <property type="nucleotide sequence ID" value="NZ_JACEGA010000001.1"/>
</dbReference>
<evidence type="ECO:0000259" key="4">
    <source>
        <dbReference type="PROSITE" id="PS50937"/>
    </source>
</evidence>
<evidence type="ECO:0000256" key="3">
    <source>
        <dbReference type="ARBA" id="ARBA00023163"/>
    </source>
</evidence>
<keyword evidence="3" id="KW-0804">Transcription</keyword>
<keyword evidence="1" id="KW-0805">Transcription regulation</keyword>
<comment type="caution">
    <text evidence="5">The sequence shown here is derived from an EMBL/GenBank/DDBJ whole genome shotgun (WGS) entry which is preliminary data.</text>
</comment>
<evidence type="ECO:0000256" key="2">
    <source>
        <dbReference type="ARBA" id="ARBA00023125"/>
    </source>
</evidence>
<reference evidence="5 6" key="1">
    <citation type="submission" date="2020-07" db="EMBL/GenBank/DDBJ databases">
        <title>Characterization and genome sequencing of isolate MD1, a novel member within the family Lachnospiraceae.</title>
        <authorList>
            <person name="Rettenmaier R."/>
            <person name="Di Bello L."/>
            <person name="Zinser C."/>
            <person name="Scheitz K."/>
            <person name="Liebl W."/>
            <person name="Zverlov V."/>
        </authorList>
    </citation>
    <scope>NUCLEOTIDE SEQUENCE [LARGE SCALE GENOMIC DNA]</scope>
    <source>
        <strain evidence="5 6">MD1</strain>
    </source>
</reference>
<name>A0A839K2I7_9FIRM</name>
<sequence>MKNSFYIGEISDLLGIPKSTLRYWESVGLIDMKRDDMNNYRKYYPSSVYTISDLAHFRCLRMPLQDMKKLPNLSPEELADSLITLDETLDNKLEELYTAKNYINKKMDYIKEYQRLKKSQYQKESPDYENIYLFSIEDTEAWSIYIKDQYQSILLYNAEKNSIEMGLAVPTMDNHPKLWEKNNQAIYLSFVLKVAYSNPSMDDFKPHIEYLENEGYTISNIFARYLFSACDEKYYDFYKAFAEVHRCDKQY</sequence>
<evidence type="ECO:0000313" key="5">
    <source>
        <dbReference type="EMBL" id="MBB2183830.1"/>
    </source>
</evidence>
<proteinExistence type="predicted"/>
<dbReference type="GO" id="GO:0003677">
    <property type="term" value="F:DNA binding"/>
    <property type="evidence" value="ECO:0007669"/>
    <property type="project" value="UniProtKB-KW"/>
</dbReference>
<dbReference type="SMART" id="SM00422">
    <property type="entry name" value="HTH_MERR"/>
    <property type="match status" value="1"/>
</dbReference>